<dbReference type="AlphaFoldDB" id="A0A8S1V937"/>
<feature type="region of interest" description="Disordered" evidence="1">
    <location>
        <begin position="145"/>
        <end position="221"/>
    </location>
</feature>
<gene>
    <name evidence="2" type="ORF">PPENT_87.1.T0580212</name>
</gene>
<organism evidence="2 3">
    <name type="scientific">Paramecium pentaurelia</name>
    <dbReference type="NCBI Taxonomy" id="43138"/>
    <lineage>
        <taxon>Eukaryota</taxon>
        <taxon>Sar</taxon>
        <taxon>Alveolata</taxon>
        <taxon>Ciliophora</taxon>
        <taxon>Intramacronucleata</taxon>
        <taxon>Oligohymenophorea</taxon>
        <taxon>Peniculida</taxon>
        <taxon>Parameciidae</taxon>
        <taxon>Paramecium</taxon>
    </lineage>
</organism>
<dbReference type="OrthoDB" id="307565at2759"/>
<feature type="compositionally biased region" description="Basic residues" evidence="1">
    <location>
        <begin position="190"/>
        <end position="221"/>
    </location>
</feature>
<sequence length="221" mass="26243">MEGSELLKYQLNLMTNDQPCIGFNVFFHQQFFNSGTLNSKKNLEQTEKIIEQWRKLTDEDKMQWQQKEEELKQQVKSKNNQKTNQSQNHLDDQNRQKSKENNKEQNNAIEDIKNSIKSLKFDEAKQNYIKRISEKNGYKEVVDLNDDKNVEQDQKPQYQKNSKKNTQRNKQENQDDDDDDNSDSFIEIKKGRKSNVRQSKPKQSRSRCKSGQRSGCGKRRM</sequence>
<evidence type="ECO:0000313" key="3">
    <source>
        <dbReference type="Proteomes" id="UP000689195"/>
    </source>
</evidence>
<comment type="caution">
    <text evidence="2">The sequence shown here is derived from an EMBL/GenBank/DDBJ whole genome shotgun (WGS) entry which is preliminary data.</text>
</comment>
<feature type="compositionally biased region" description="Basic and acidic residues" evidence="1">
    <location>
        <begin position="89"/>
        <end position="103"/>
    </location>
</feature>
<name>A0A8S1V937_9CILI</name>
<keyword evidence="3" id="KW-1185">Reference proteome</keyword>
<feature type="compositionally biased region" description="Basic and acidic residues" evidence="1">
    <location>
        <begin position="145"/>
        <end position="154"/>
    </location>
</feature>
<evidence type="ECO:0000313" key="2">
    <source>
        <dbReference type="EMBL" id="CAD8173095.1"/>
    </source>
</evidence>
<reference evidence="2" key="1">
    <citation type="submission" date="2021-01" db="EMBL/GenBank/DDBJ databases">
        <authorList>
            <consortium name="Genoscope - CEA"/>
            <person name="William W."/>
        </authorList>
    </citation>
    <scope>NUCLEOTIDE SEQUENCE</scope>
</reference>
<proteinExistence type="predicted"/>
<accession>A0A8S1V937</accession>
<feature type="region of interest" description="Disordered" evidence="1">
    <location>
        <begin position="72"/>
        <end position="108"/>
    </location>
</feature>
<protein>
    <submittedName>
        <fullName evidence="2">Uncharacterized protein</fullName>
    </submittedName>
</protein>
<feature type="compositionally biased region" description="Low complexity" evidence="1">
    <location>
        <begin position="74"/>
        <end position="88"/>
    </location>
</feature>
<dbReference type="EMBL" id="CAJJDO010000058">
    <property type="protein sequence ID" value="CAD8173095.1"/>
    <property type="molecule type" value="Genomic_DNA"/>
</dbReference>
<dbReference type="Proteomes" id="UP000689195">
    <property type="component" value="Unassembled WGS sequence"/>
</dbReference>
<evidence type="ECO:0000256" key="1">
    <source>
        <dbReference type="SAM" id="MobiDB-lite"/>
    </source>
</evidence>